<keyword evidence="2 5" id="KW-0238">DNA-binding</keyword>
<evidence type="ECO:0000313" key="9">
    <source>
        <dbReference type="EMBL" id="KAL3314916.1"/>
    </source>
</evidence>
<feature type="region of interest" description="Disordered" evidence="7">
    <location>
        <begin position="289"/>
        <end position="322"/>
    </location>
</feature>
<dbReference type="PANTHER" id="PTHR24329:SF543">
    <property type="entry name" value="FI01017P-RELATED"/>
    <property type="match status" value="1"/>
</dbReference>
<feature type="domain" description="Homeobox" evidence="8">
    <location>
        <begin position="195"/>
        <end position="255"/>
    </location>
</feature>
<sequence>MTTSSADLCNPTPGSSSSQLLGGVPASNSANSFSQSGTPFADSFLKGFSNYYNPLPGPSNGSQRISNLDYETMFNLGRYPSSQSSRFSTNQSGFFPSYHEEASFQNYQNFSVPTPQNYGAITSPNSQTMAAVNALAQLQNSICQPQSRATNSATRSSNGSTGTASDAPARDTSSEETSAQQQASAASANQTDEKQKKRRNRTTFTSYQLNEMERIFHKTHYPDVYAREQLAMRTGLTEARVQVWFQNRRAKWRKRERLGSSGSITNGSTMYGSSHGPCDYYGLEDYSGTPMKRGVPPQGVDEGRRFPQQEEDSSLVDLSNRSGGKGSLGLDAVKSLKGTPFGLMFPSDYYSYYNNLATCGMDLKREDNKNWYPPQSKLQPTMLDNILGSSWSGKGKSAQGAKAHANGKAETVPNAETGLNLALGANVKQQEYELLHATSENIKKPISCRGSESEMSANINASNFQTTGYHFSPPT</sequence>
<dbReference type="PRINTS" id="PR00031">
    <property type="entry name" value="HTHREPRESSR"/>
</dbReference>
<accession>A0ABD2Q9I4</accession>
<keyword evidence="10" id="KW-1185">Reference proteome</keyword>
<name>A0ABD2Q9I4_9PLAT</name>
<feature type="region of interest" description="Disordered" evidence="7">
    <location>
        <begin position="143"/>
        <end position="205"/>
    </location>
</feature>
<evidence type="ECO:0000259" key="8">
    <source>
        <dbReference type="PROSITE" id="PS50071"/>
    </source>
</evidence>
<feature type="region of interest" description="Disordered" evidence="7">
    <location>
        <begin position="1"/>
        <end position="35"/>
    </location>
</feature>
<dbReference type="FunFam" id="1.10.10.60:FF:000679">
    <property type="entry name" value="Homeobox protein aristaless"/>
    <property type="match status" value="1"/>
</dbReference>
<dbReference type="EMBL" id="JBJKFK010000872">
    <property type="protein sequence ID" value="KAL3314916.1"/>
    <property type="molecule type" value="Genomic_DNA"/>
</dbReference>
<dbReference type="AlphaFoldDB" id="A0ABD2Q9I4"/>
<dbReference type="GO" id="GO:0003677">
    <property type="term" value="F:DNA binding"/>
    <property type="evidence" value="ECO:0007669"/>
    <property type="project" value="UniProtKB-UniRule"/>
</dbReference>
<reference evidence="9 10" key="1">
    <citation type="submission" date="2024-11" db="EMBL/GenBank/DDBJ databases">
        <title>Adaptive evolution of stress response genes in parasites aligns with host niche diversity.</title>
        <authorList>
            <person name="Hahn C."/>
            <person name="Resl P."/>
        </authorList>
    </citation>
    <scope>NUCLEOTIDE SEQUENCE [LARGE SCALE GENOMIC DNA]</scope>
    <source>
        <strain evidence="9">EGGRZ-B1_66</strain>
        <tissue evidence="9">Body</tissue>
    </source>
</reference>
<evidence type="ECO:0000256" key="5">
    <source>
        <dbReference type="PROSITE-ProRule" id="PRU00108"/>
    </source>
</evidence>
<dbReference type="InterPro" id="IPR000047">
    <property type="entry name" value="HTH_motif"/>
</dbReference>
<dbReference type="InterPro" id="IPR009057">
    <property type="entry name" value="Homeodomain-like_sf"/>
</dbReference>
<dbReference type="InterPro" id="IPR050649">
    <property type="entry name" value="Paired_Homeobox_TFs"/>
</dbReference>
<dbReference type="GO" id="GO:0005634">
    <property type="term" value="C:nucleus"/>
    <property type="evidence" value="ECO:0007669"/>
    <property type="project" value="UniProtKB-SubCell"/>
</dbReference>
<evidence type="ECO:0000256" key="3">
    <source>
        <dbReference type="ARBA" id="ARBA00023155"/>
    </source>
</evidence>
<feature type="compositionally biased region" description="Polar residues" evidence="7">
    <location>
        <begin position="143"/>
        <end position="164"/>
    </location>
</feature>
<comment type="caution">
    <text evidence="9">The sequence shown here is derived from an EMBL/GenBank/DDBJ whole genome shotgun (WGS) entry which is preliminary data.</text>
</comment>
<dbReference type="PANTHER" id="PTHR24329">
    <property type="entry name" value="HOMEOBOX PROTEIN ARISTALESS"/>
    <property type="match status" value="1"/>
</dbReference>
<dbReference type="InterPro" id="IPR001356">
    <property type="entry name" value="HD"/>
</dbReference>
<feature type="compositionally biased region" description="Low complexity" evidence="7">
    <location>
        <begin position="175"/>
        <end position="188"/>
    </location>
</feature>
<dbReference type="Gene3D" id="1.10.10.60">
    <property type="entry name" value="Homeodomain-like"/>
    <property type="match status" value="1"/>
</dbReference>
<dbReference type="SMART" id="SM00389">
    <property type="entry name" value="HOX"/>
    <property type="match status" value="1"/>
</dbReference>
<evidence type="ECO:0000313" key="10">
    <source>
        <dbReference type="Proteomes" id="UP001626550"/>
    </source>
</evidence>
<protein>
    <recommendedName>
        <fullName evidence="8">Homeobox domain-containing protein</fullName>
    </recommendedName>
</protein>
<dbReference type="SUPFAM" id="SSF46689">
    <property type="entry name" value="Homeodomain-like"/>
    <property type="match status" value="1"/>
</dbReference>
<gene>
    <name evidence="9" type="ORF">Ciccas_006460</name>
</gene>
<evidence type="ECO:0000256" key="4">
    <source>
        <dbReference type="ARBA" id="ARBA00023242"/>
    </source>
</evidence>
<dbReference type="Pfam" id="PF00046">
    <property type="entry name" value="Homeodomain"/>
    <property type="match status" value="1"/>
</dbReference>
<dbReference type="Proteomes" id="UP001626550">
    <property type="component" value="Unassembled WGS sequence"/>
</dbReference>
<evidence type="ECO:0000256" key="7">
    <source>
        <dbReference type="SAM" id="MobiDB-lite"/>
    </source>
</evidence>
<dbReference type="PROSITE" id="PS50071">
    <property type="entry name" value="HOMEOBOX_2"/>
    <property type="match status" value="1"/>
</dbReference>
<organism evidence="9 10">
    <name type="scientific">Cichlidogyrus casuarinus</name>
    <dbReference type="NCBI Taxonomy" id="1844966"/>
    <lineage>
        <taxon>Eukaryota</taxon>
        <taxon>Metazoa</taxon>
        <taxon>Spiralia</taxon>
        <taxon>Lophotrochozoa</taxon>
        <taxon>Platyhelminthes</taxon>
        <taxon>Monogenea</taxon>
        <taxon>Monopisthocotylea</taxon>
        <taxon>Dactylogyridea</taxon>
        <taxon>Ancyrocephalidae</taxon>
        <taxon>Cichlidogyrus</taxon>
    </lineage>
</organism>
<dbReference type="PROSITE" id="PS00027">
    <property type="entry name" value="HOMEOBOX_1"/>
    <property type="match status" value="1"/>
</dbReference>
<evidence type="ECO:0000256" key="1">
    <source>
        <dbReference type="ARBA" id="ARBA00004123"/>
    </source>
</evidence>
<proteinExistence type="predicted"/>
<keyword evidence="3 5" id="KW-0371">Homeobox</keyword>
<evidence type="ECO:0000256" key="2">
    <source>
        <dbReference type="ARBA" id="ARBA00023125"/>
    </source>
</evidence>
<feature type="DNA-binding region" description="Homeobox" evidence="5">
    <location>
        <begin position="197"/>
        <end position="256"/>
    </location>
</feature>
<comment type="subcellular location">
    <subcellularLocation>
        <location evidence="1 5 6">Nucleus</location>
    </subcellularLocation>
</comment>
<keyword evidence="4 5" id="KW-0539">Nucleus</keyword>
<dbReference type="CDD" id="cd00086">
    <property type="entry name" value="homeodomain"/>
    <property type="match status" value="1"/>
</dbReference>
<dbReference type="InterPro" id="IPR017970">
    <property type="entry name" value="Homeobox_CS"/>
</dbReference>
<evidence type="ECO:0000256" key="6">
    <source>
        <dbReference type="RuleBase" id="RU000682"/>
    </source>
</evidence>